<evidence type="ECO:0000259" key="1">
    <source>
        <dbReference type="Pfam" id="PF08241"/>
    </source>
</evidence>
<dbReference type="Pfam" id="PF08241">
    <property type="entry name" value="Methyltransf_11"/>
    <property type="match status" value="1"/>
</dbReference>
<keyword evidence="2" id="KW-0489">Methyltransferase</keyword>
<dbReference type="InterPro" id="IPR029063">
    <property type="entry name" value="SAM-dependent_MTases_sf"/>
</dbReference>
<keyword evidence="3" id="KW-1185">Reference proteome</keyword>
<reference evidence="2 3" key="1">
    <citation type="submission" date="2016-10" db="EMBL/GenBank/DDBJ databases">
        <authorList>
            <person name="de Groot N.N."/>
        </authorList>
    </citation>
    <scope>NUCLEOTIDE SEQUENCE [LARGE SCALE GENOMIC DNA]</scope>
    <source>
        <strain evidence="2 3">CGMCC 1.11156</strain>
    </source>
</reference>
<dbReference type="GO" id="GO:0008757">
    <property type="term" value="F:S-adenosylmethionine-dependent methyltransferase activity"/>
    <property type="evidence" value="ECO:0007669"/>
    <property type="project" value="InterPro"/>
</dbReference>
<dbReference type="InterPro" id="IPR013216">
    <property type="entry name" value="Methyltransf_11"/>
</dbReference>
<evidence type="ECO:0000313" key="3">
    <source>
        <dbReference type="Proteomes" id="UP000198649"/>
    </source>
</evidence>
<dbReference type="OrthoDB" id="21342at2"/>
<name>A0A1I3IJ94_9ACTN</name>
<feature type="domain" description="Methyltransferase type 11" evidence="1">
    <location>
        <begin position="51"/>
        <end position="146"/>
    </location>
</feature>
<gene>
    <name evidence="2" type="ORF">SAMN05216561_10938</name>
</gene>
<dbReference type="Gene3D" id="3.40.50.150">
    <property type="entry name" value="Vaccinia Virus protein VP39"/>
    <property type="match status" value="1"/>
</dbReference>
<dbReference type="CDD" id="cd02440">
    <property type="entry name" value="AdoMet_MTases"/>
    <property type="match status" value="1"/>
</dbReference>
<dbReference type="STRING" id="1005945.SAMN05216561_10938"/>
<protein>
    <submittedName>
        <fullName evidence="2">Methyltransferase domain-containing protein</fullName>
    </submittedName>
</protein>
<accession>A0A1I3IJ94</accession>
<keyword evidence="2" id="KW-0808">Transferase</keyword>
<dbReference type="Proteomes" id="UP000198649">
    <property type="component" value="Unassembled WGS sequence"/>
</dbReference>
<proteinExistence type="predicted"/>
<organism evidence="2 3">
    <name type="scientific">Nocardioides psychrotolerans</name>
    <dbReference type="NCBI Taxonomy" id="1005945"/>
    <lineage>
        <taxon>Bacteria</taxon>
        <taxon>Bacillati</taxon>
        <taxon>Actinomycetota</taxon>
        <taxon>Actinomycetes</taxon>
        <taxon>Propionibacteriales</taxon>
        <taxon>Nocardioidaceae</taxon>
        <taxon>Nocardioides</taxon>
    </lineage>
</organism>
<dbReference type="SUPFAM" id="SSF53335">
    <property type="entry name" value="S-adenosyl-L-methionine-dependent methyltransferases"/>
    <property type="match status" value="1"/>
</dbReference>
<dbReference type="EMBL" id="FOQG01000009">
    <property type="protein sequence ID" value="SFI47897.1"/>
    <property type="molecule type" value="Genomic_DNA"/>
</dbReference>
<evidence type="ECO:0000313" key="2">
    <source>
        <dbReference type="EMBL" id="SFI47897.1"/>
    </source>
</evidence>
<dbReference type="AlphaFoldDB" id="A0A1I3IJ94"/>
<sequence>MSAAEEARAFWDAEAACFDQEPDHGLADPVTREAWRDLMREHLPARPSDVVDLGCGTGTLSALLAQDHHRVRGLDYSPAMVEAARAKHAAAGLDVEVVVADAGDPPYADASADVVLVRHVLWAMPDPAEALRRWIALLRPGGRLVLVEGRWHTGGGISADDCAALVGAQRDHVEVRLLPEAVFWGRPITDERYLLVSRWAPG</sequence>
<dbReference type="RefSeq" id="WP_091113675.1">
    <property type="nucleotide sequence ID" value="NZ_BKAF01000011.1"/>
</dbReference>
<dbReference type="GO" id="GO:0032259">
    <property type="term" value="P:methylation"/>
    <property type="evidence" value="ECO:0007669"/>
    <property type="project" value="UniProtKB-KW"/>
</dbReference>
<dbReference type="PANTHER" id="PTHR43861">
    <property type="entry name" value="TRANS-ACONITATE 2-METHYLTRANSFERASE-RELATED"/>
    <property type="match status" value="1"/>
</dbReference>